<sequence length="916" mass="99838">MATSPETIVRLLRTPCLSLLSKWLLRIQHTGSPQSCIHVVSTTIQVCSNLTLSDSALAPGQSISMPDVGHTLFFATVGAFEPGSFYISCDPQFSPCICYRDPLSLFISIIYSNYNMHARWIRSGLTAAALTQCSRCQSTGGSSSSGYEFVDPLIGTLNGGHVFAGATLPFGMAKAVSDVTEDNQGGYASNGSPVTGFSHMHDSGTGGASSLANFPLFPYPGCADDAVNGCVFPKATRSVGVVNGSISARPGYFTIGLQSGIRAEITTANRTALYKFTFFGNATGNSAVDAPLSPMFIVDLTDLPNTRSSGTASVDPDTGRITGSGTFNPSFGLGSYVAYFCADFQGYAIRETGVFVNNRAGSNVKKITVAKDNNSPPLPAGAFTRFAISDSGNATITARVGVSFISSDQACGNAENEIPEFDFDATLAQAEEIWKSKLSVIDLDATGVNDSYQTIFWSGVYRAMLSPQDYTGENPLWASDEPYYDSYYCIWDSFRSIHPFITLVDPYSQTQMIRSLIDIYRHEGYLPDCRMSLCKGFTQGGSNADIVLADAYLKNITQGVDWAIGYEAIVKDAEVEPPVWDVEGRGGLKSWKELGYIPADDFDTDGNGVFTRSISRTVEYAYDDFCIAQLAKAMGKYHDYEKYLGRSENWINLYKPDQRSKLNGTDEDTGFLGFMQPKYLNGTFGFQDPIFCSPLQNFTSCYLNPHGHETYEGSSWLYTFFAPHDMAKLITMFGGPDSFIARLDYLHESGLLYIGDEQAFLPVYQYHYAGRPGKSAERIHSYIPSQFNATTAGIPGNDDSGAMGSFVALSMMGIFPNPGQDVYFITPPFFPSVSITNRVTAKTATIRNLNFDAGYRNIYVQSATLNGRRYTNNYLTHSFFLEGGTLELTLGPNESTTWGRGKDDVPPSVSKNYAST</sequence>
<dbReference type="InterPro" id="IPR012939">
    <property type="entry name" value="Glyco_hydro_92"/>
</dbReference>
<keyword evidence="4" id="KW-0378">Hydrolase</keyword>
<proteinExistence type="predicted"/>
<dbReference type="PANTHER" id="PTHR12143">
    <property type="entry name" value="PEPTIDE N-GLYCANASE PNGASE -RELATED"/>
    <property type="match status" value="1"/>
</dbReference>
<keyword evidence="5" id="KW-1185">Reference proteome</keyword>
<dbReference type="EMBL" id="MCFJ01000008">
    <property type="protein sequence ID" value="ORY63006.1"/>
    <property type="molecule type" value="Genomic_DNA"/>
</dbReference>
<reference evidence="4 5" key="1">
    <citation type="submission" date="2016-07" db="EMBL/GenBank/DDBJ databases">
        <title>Pervasive Adenine N6-methylation of Active Genes in Fungi.</title>
        <authorList>
            <consortium name="DOE Joint Genome Institute"/>
            <person name="Mondo S.J."/>
            <person name="Dannebaum R.O."/>
            <person name="Kuo R.C."/>
            <person name="Labutti K."/>
            <person name="Haridas S."/>
            <person name="Kuo A."/>
            <person name="Salamov A."/>
            <person name="Ahrendt S.R."/>
            <person name="Lipzen A."/>
            <person name="Sullivan W."/>
            <person name="Andreopoulos W.B."/>
            <person name="Clum A."/>
            <person name="Lindquist E."/>
            <person name="Daum C."/>
            <person name="Ramamoorthy G.K."/>
            <person name="Gryganskyi A."/>
            <person name="Culley D."/>
            <person name="Magnuson J.K."/>
            <person name="James T.Y."/>
            <person name="O'Malley M.A."/>
            <person name="Stajich J.E."/>
            <person name="Spatafora J.W."/>
            <person name="Visel A."/>
            <person name="Grigoriev I.V."/>
        </authorList>
    </citation>
    <scope>NUCLEOTIDE SEQUENCE [LARGE SCALE GENOMIC DNA]</scope>
    <source>
        <strain evidence="4 5">CBS 129021</strain>
    </source>
</reference>
<dbReference type="FunFam" id="2.70.98.10:FF:000010">
    <property type="entry name" value="Alpha-1,2-mannosidase family protein"/>
    <property type="match status" value="1"/>
</dbReference>
<accession>A0A1Y2DV44</accession>
<dbReference type="GO" id="GO:0005975">
    <property type="term" value="P:carbohydrate metabolic process"/>
    <property type="evidence" value="ECO:0007669"/>
    <property type="project" value="InterPro"/>
</dbReference>
<gene>
    <name evidence="4" type="ORF">BCR38DRAFT_475057</name>
</gene>
<protein>
    <submittedName>
        <fullName evidence="4">Glycosyl hydrolase family 92-domain-containing protein</fullName>
    </submittedName>
</protein>
<dbReference type="GO" id="GO:0030246">
    <property type="term" value="F:carbohydrate binding"/>
    <property type="evidence" value="ECO:0007669"/>
    <property type="project" value="InterPro"/>
</dbReference>
<dbReference type="Pfam" id="PF17678">
    <property type="entry name" value="Glyco_hydro_92N"/>
    <property type="match status" value="1"/>
</dbReference>
<name>A0A1Y2DV44_9PEZI</name>
<evidence type="ECO:0000313" key="5">
    <source>
        <dbReference type="Proteomes" id="UP000193689"/>
    </source>
</evidence>
<dbReference type="Gene3D" id="1.20.1050.60">
    <property type="entry name" value="alpha-1,2-mannosidase"/>
    <property type="match status" value="1"/>
</dbReference>
<evidence type="ECO:0000259" key="3">
    <source>
        <dbReference type="Pfam" id="PF17678"/>
    </source>
</evidence>
<feature type="region of interest" description="Disordered" evidence="1">
    <location>
        <begin position="895"/>
        <end position="916"/>
    </location>
</feature>
<dbReference type="Pfam" id="PF07971">
    <property type="entry name" value="Glyco_hydro_92"/>
    <property type="match status" value="1"/>
</dbReference>
<dbReference type="Proteomes" id="UP000193689">
    <property type="component" value="Unassembled WGS sequence"/>
</dbReference>
<dbReference type="InParanoid" id="A0A1Y2DV44"/>
<comment type="caution">
    <text evidence="4">The sequence shown here is derived from an EMBL/GenBank/DDBJ whole genome shotgun (WGS) entry which is preliminary data.</text>
</comment>
<evidence type="ECO:0000313" key="4">
    <source>
        <dbReference type="EMBL" id="ORY63006.1"/>
    </source>
</evidence>
<dbReference type="GO" id="GO:0006516">
    <property type="term" value="P:glycoprotein catabolic process"/>
    <property type="evidence" value="ECO:0007669"/>
    <property type="project" value="TreeGrafter"/>
</dbReference>
<dbReference type="GO" id="GO:0000224">
    <property type="term" value="F:peptide-N4-(N-acetyl-beta-glucosaminyl)asparagine amidase activity"/>
    <property type="evidence" value="ECO:0007669"/>
    <property type="project" value="TreeGrafter"/>
</dbReference>
<evidence type="ECO:0000256" key="1">
    <source>
        <dbReference type="SAM" id="MobiDB-lite"/>
    </source>
</evidence>
<dbReference type="FunFam" id="3.30.2080.10:FF:000001">
    <property type="entry name" value="Alpha-1,2-mannosidase subfamily"/>
    <property type="match status" value="1"/>
</dbReference>
<dbReference type="RefSeq" id="XP_040714663.1">
    <property type="nucleotide sequence ID" value="XM_040862993.1"/>
</dbReference>
<dbReference type="GO" id="GO:0005829">
    <property type="term" value="C:cytosol"/>
    <property type="evidence" value="ECO:0007669"/>
    <property type="project" value="TreeGrafter"/>
</dbReference>
<dbReference type="FunFam" id="1.20.1050.60:FF:000002">
    <property type="entry name" value="Glycosyl hydrolase family 92"/>
    <property type="match status" value="1"/>
</dbReference>
<dbReference type="OrthoDB" id="449263at2759"/>
<evidence type="ECO:0000259" key="2">
    <source>
        <dbReference type="Pfam" id="PF07971"/>
    </source>
</evidence>
<dbReference type="PANTHER" id="PTHR12143:SF42">
    <property type="entry name" value="PUTATIVE SUBFAMILY (AFU_ORTHOLOGUE AFUA_6G13760)-RELATED"/>
    <property type="match status" value="1"/>
</dbReference>
<feature type="domain" description="Glycosyl hydrolase family 92" evidence="2">
    <location>
        <begin position="409"/>
        <end position="892"/>
    </location>
</feature>
<dbReference type="AlphaFoldDB" id="A0A1Y2DV44"/>
<feature type="domain" description="Glycosyl hydrolase family 92 N-terminal" evidence="3">
    <location>
        <begin position="149"/>
        <end position="403"/>
    </location>
</feature>
<dbReference type="FunFam" id="1.20.1610.10:FF:000002">
    <property type="entry name" value="Alpha-1,2-mannosidase family protein"/>
    <property type="match status" value="1"/>
</dbReference>
<dbReference type="InterPro" id="IPR014718">
    <property type="entry name" value="GH-type_carb-bd"/>
</dbReference>
<dbReference type="GeneID" id="63779205"/>
<dbReference type="Gene3D" id="2.70.98.10">
    <property type="match status" value="1"/>
</dbReference>
<organism evidence="4 5">
    <name type="scientific">Pseudomassariella vexata</name>
    <dbReference type="NCBI Taxonomy" id="1141098"/>
    <lineage>
        <taxon>Eukaryota</taxon>
        <taxon>Fungi</taxon>
        <taxon>Dikarya</taxon>
        <taxon>Ascomycota</taxon>
        <taxon>Pezizomycotina</taxon>
        <taxon>Sordariomycetes</taxon>
        <taxon>Xylariomycetidae</taxon>
        <taxon>Amphisphaeriales</taxon>
        <taxon>Pseudomassariaceae</taxon>
        <taxon>Pseudomassariella</taxon>
    </lineage>
</organism>
<dbReference type="SUPFAM" id="SSF48208">
    <property type="entry name" value="Six-hairpin glycosidases"/>
    <property type="match status" value="1"/>
</dbReference>
<dbReference type="GO" id="GO:0005634">
    <property type="term" value="C:nucleus"/>
    <property type="evidence" value="ECO:0007669"/>
    <property type="project" value="TreeGrafter"/>
</dbReference>
<dbReference type="InterPro" id="IPR005887">
    <property type="entry name" value="GH92_a_mannosidase_put"/>
</dbReference>
<dbReference type="InterPro" id="IPR008928">
    <property type="entry name" value="6-hairpin_glycosidase_sf"/>
</dbReference>
<dbReference type="NCBIfam" id="TIGR01180">
    <property type="entry name" value="aman2_put"/>
    <property type="match status" value="1"/>
</dbReference>
<dbReference type="STRING" id="1141098.A0A1Y2DV44"/>
<dbReference type="Gene3D" id="3.30.2080.10">
    <property type="entry name" value="GH92 mannosidase domain"/>
    <property type="match status" value="1"/>
</dbReference>
<dbReference type="InterPro" id="IPR050883">
    <property type="entry name" value="PNGase"/>
</dbReference>
<dbReference type="Gene3D" id="1.20.1610.10">
    <property type="entry name" value="alpha-1,2-mannosidases domains"/>
    <property type="match status" value="1"/>
</dbReference>
<dbReference type="InterPro" id="IPR041371">
    <property type="entry name" value="GH92_N"/>
</dbReference>